<evidence type="ECO:0000313" key="2">
    <source>
        <dbReference type="Proteomes" id="UP000323426"/>
    </source>
</evidence>
<proteinExistence type="predicted"/>
<dbReference type="RefSeq" id="WP_150088663.1">
    <property type="nucleotide sequence ID" value="NZ_VWSF01000008.1"/>
</dbReference>
<name>A0A5M6DHB0_9BACT</name>
<accession>A0A5M6DHB0</accession>
<reference evidence="1 2" key="1">
    <citation type="submission" date="2019-09" db="EMBL/GenBank/DDBJ databases">
        <title>Genome sequence and assembly of Adhaeribacter sp.</title>
        <authorList>
            <person name="Chhetri G."/>
        </authorList>
    </citation>
    <scope>NUCLEOTIDE SEQUENCE [LARGE SCALE GENOMIC DNA]</scope>
    <source>
        <strain evidence="1 2">DK36</strain>
    </source>
</reference>
<protein>
    <submittedName>
        <fullName evidence="1">Uncharacterized protein</fullName>
    </submittedName>
</protein>
<keyword evidence="2" id="KW-1185">Reference proteome</keyword>
<gene>
    <name evidence="1" type="ORF">F0145_12030</name>
</gene>
<dbReference type="AlphaFoldDB" id="A0A5M6DHB0"/>
<dbReference type="Proteomes" id="UP000323426">
    <property type="component" value="Unassembled WGS sequence"/>
</dbReference>
<comment type="caution">
    <text evidence="1">The sequence shown here is derived from an EMBL/GenBank/DDBJ whole genome shotgun (WGS) entry which is preliminary data.</text>
</comment>
<organism evidence="1 2">
    <name type="scientific">Adhaeribacter rhizoryzae</name>
    <dbReference type="NCBI Taxonomy" id="2607907"/>
    <lineage>
        <taxon>Bacteria</taxon>
        <taxon>Pseudomonadati</taxon>
        <taxon>Bacteroidota</taxon>
        <taxon>Cytophagia</taxon>
        <taxon>Cytophagales</taxon>
        <taxon>Hymenobacteraceae</taxon>
        <taxon>Adhaeribacter</taxon>
    </lineage>
</organism>
<dbReference type="EMBL" id="VWSF01000008">
    <property type="protein sequence ID" value="KAA5545660.1"/>
    <property type="molecule type" value="Genomic_DNA"/>
</dbReference>
<sequence>MKKDIDFEPVEGVSIAIATSENEFGQPVWNVYLLNNNAEYLDNVLVTSKGYGSYQNEEIKTSVLRHMFEQVEPKSFVKIEPIDPAIFHIYNEYWVSYYIGRKIYDKKYIFVPDSIIESNLIDIAMLNMRGVLHN</sequence>
<evidence type="ECO:0000313" key="1">
    <source>
        <dbReference type="EMBL" id="KAA5545660.1"/>
    </source>
</evidence>